<dbReference type="AlphaFoldDB" id="A0A917FZX5"/>
<evidence type="ECO:0000313" key="1">
    <source>
        <dbReference type="EMBL" id="GGG15524.1"/>
    </source>
</evidence>
<proteinExistence type="predicted"/>
<reference evidence="1" key="1">
    <citation type="journal article" date="2014" name="Int. J. Syst. Evol. Microbiol.">
        <title>Complete genome sequence of Corynebacterium casei LMG S-19264T (=DSM 44701T), isolated from a smear-ripened cheese.</title>
        <authorList>
            <consortium name="US DOE Joint Genome Institute (JGI-PGF)"/>
            <person name="Walter F."/>
            <person name="Albersmeier A."/>
            <person name="Kalinowski J."/>
            <person name="Ruckert C."/>
        </authorList>
    </citation>
    <scope>NUCLEOTIDE SEQUENCE</scope>
    <source>
        <strain evidence="1">CGMCC 1.12987</strain>
    </source>
</reference>
<keyword evidence="2" id="KW-1185">Reference proteome</keyword>
<comment type="caution">
    <text evidence="1">The sequence shown here is derived from an EMBL/GenBank/DDBJ whole genome shotgun (WGS) entry which is preliminary data.</text>
</comment>
<evidence type="ECO:0000313" key="2">
    <source>
        <dbReference type="Proteomes" id="UP000644756"/>
    </source>
</evidence>
<dbReference type="RefSeq" id="WP_188532417.1">
    <property type="nucleotide sequence ID" value="NZ_BMGR01000012.1"/>
</dbReference>
<dbReference type="EMBL" id="BMGR01000012">
    <property type="protein sequence ID" value="GGG15524.1"/>
    <property type="molecule type" value="Genomic_DNA"/>
</dbReference>
<dbReference type="Proteomes" id="UP000644756">
    <property type="component" value="Unassembled WGS sequence"/>
</dbReference>
<protein>
    <submittedName>
        <fullName evidence="1">Uncharacterized protein</fullName>
    </submittedName>
</protein>
<accession>A0A917FZX5</accession>
<gene>
    <name evidence="1" type="ORF">GCM10010916_35580</name>
</gene>
<organism evidence="1 2">
    <name type="scientific">Paenibacillus abyssi</name>
    <dbReference type="NCBI Taxonomy" id="1340531"/>
    <lineage>
        <taxon>Bacteria</taxon>
        <taxon>Bacillati</taxon>
        <taxon>Bacillota</taxon>
        <taxon>Bacilli</taxon>
        <taxon>Bacillales</taxon>
        <taxon>Paenibacillaceae</taxon>
        <taxon>Paenibacillus</taxon>
    </lineage>
</organism>
<name>A0A917FZX5_9BACL</name>
<sequence length="106" mass="12888">MANDAFKWNERLEIELPVLELEWEAYRLEERAAILEYWEAIRGRIPDRIMKLERVINKKQALLFEEDDFERSCQLNSEIAELASRINDLHIWYRINQEIETRRHSG</sequence>
<reference evidence="1" key="2">
    <citation type="submission" date="2020-09" db="EMBL/GenBank/DDBJ databases">
        <authorList>
            <person name="Sun Q."/>
            <person name="Zhou Y."/>
        </authorList>
    </citation>
    <scope>NUCLEOTIDE SEQUENCE</scope>
    <source>
        <strain evidence="1">CGMCC 1.12987</strain>
    </source>
</reference>